<keyword evidence="3" id="KW-1185">Reference proteome</keyword>
<name>A0ABM7NTS2_9VIRU</name>
<reference evidence="2 3" key="1">
    <citation type="submission" date="2021-02" db="EMBL/GenBank/DDBJ databases">
        <title>Cotonvirus japonicus, which uses Golgi apparatus of host cells for its virion factory, phylogenetically links tailed tupanvirus and icosahedral mimivirus.</title>
        <authorList>
            <person name="Takahashi H."/>
            <person name="Fukaya S."/>
            <person name="Song C."/>
            <person name="Murata K."/>
            <person name="Takemura M."/>
        </authorList>
    </citation>
    <scope>NUCLEOTIDE SEQUENCE [LARGE SCALE GENOMIC DNA]</scope>
</reference>
<dbReference type="PROSITE" id="PS50071">
    <property type="entry name" value="HOMEOBOX_2"/>
    <property type="match status" value="1"/>
</dbReference>
<dbReference type="InterPro" id="IPR009057">
    <property type="entry name" value="Homeodomain-like_sf"/>
</dbReference>
<evidence type="ECO:0000313" key="3">
    <source>
        <dbReference type="Proteomes" id="UP001321479"/>
    </source>
</evidence>
<dbReference type="EMBL" id="AP024483">
    <property type="protein sequence ID" value="BCS83516.1"/>
    <property type="molecule type" value="Genomic_DNA"/>
</dbReference>
<accession>A0ABM7NTS2</accession>
<protein>
    <submittedName>
        <fullName evidence="2">ORFan</fullName>
    </submittedName>
</protein>
<evidence type="ECO:0000313" key="2">
    <source>
        <dbReference type="EMBL" id="BCS83516.1"/>
    </source>
</evidence>
<dbReference type="InterPro" id="IPR001356">
    <property type="entry name" value="HD"/>
</dbReference>
<evidence type="ECO:0000259" key="1">
    <source>
        <dbReference type="PROSITE" id="PS50071"/>
    </source>
</evidence>
<dbReference type="SUPFAM" id="SSF46689">
    <property type="entry name" value="Homeodomain-like"/>
    <property type="match status" value="1"/>
</dbReference>
<dbReference type="Pfam" id="PF00046">
    <property type="entry name" value="Homeodomain"/>
    <property type="match status" value="1"/>
</dbReference>
<feature type="domain" description="Homeobox" evidence="1">
    <location>
        <begin position="131"/>
        <end position="191"/>
    </location>
</feature>
<proteinExistence type="predicted"/>
<dbReference type="GeneID" id="80558721"/>
<sequence>MSKPILIGDALQTSRAASLYMINDIMYKFKINPSDSSDHDFDYLSLIFPKNNLLFESPKHNLIYYGTNIHVNNVNNIDNVNNKCSETKQNNDLSLKSLSYDDIYCSTNVNNNKYPNIKPKIPINNENTKIHPKKYYKGKITKNVEKHFQKIFNENPIITDKYIIKLSFMYNIDPRKISCWFHNKKSKNLKSSHNKKMIITIN</sequence>
<dbReference type="Gene3D" id="1.10.10.60">
    <property type="entry name" value="Homeodomain-like"/>
    <property type="match status" value="1"/>
</dbReference>
<dbReference type="RefSeq" id="YP_010842124.1">
    <property type="nucleotide sequence ID" value="NC_079139.1"/>
</dbReference>
<dbReference type="Proteomes" id="UP001321479">
    <property type="component" value="Segment"/>
</dbReference>
<organism evidence="2 3">
    <name type="scientific">Cotonvirus japonicus</name>
    <dbReference type="NCBI Taxonomy" id="2811091"/>
    <lineage>
        <taxon>Viruses</taxon>
        <taxon>Varidnaviria</taxon>
        <taxon>Bamfordvirae</taxon>
        <taxon>Nucleocytoviricota</taxon>
        <taxon>Megaviricetes</taxon>
        <taxon>Imitervirales</taxon>
        <taxon>Mimiviridae</taxon>
        <taxon>Megamimivirinae</taxon>
        <taxon>Cotonvirus</taxon>
        <taxon>Cotonvirus japonicum</taxon>
    </lineage>
</organism>